<comment type="caution">
    <text evidence="6">The sequence shown here is derived from an EMBL/GenBank/DDBJ whole genome shotgun (WGS) entry which is preliminary data.</text>
</comment>
<evidence type="ECO:0000256" key="5">
    <source>
        <dbReference type="RuleBase" id="RU363041"/>
    </source>
</evidence>
<feature type="transmembrane region" description="Helical" evidence="5">
    <location>
        <begin position="248"/>
        <end position="266"/>
    </location>
</feature>
<keyword evidence="5" id="KW-1003">Cell membrane</keyword>
<feature type="transmembrane region" description="Helical" evidence="5">
    <location>
        <begin position="75"/>
        <end position="93"/>
    </location>
</feature>
<organism evidence="6 7">
    <name type="scientific">Algoriphagus chordae</name>
    <dbReference type="NCBI Taxonomy" id="237019"/>
    <lineage>
        <taxon>Bacteria</taxon>
        <taxon>Pseudomonadati</taxon>
        <taxon>Bacteroidota</taxon>
        <taxon>Cytophagia</taxon>
        <taxon>Cytophagales</taxon>
        <taxon>Cyclobacteriaceae</taxon>
        <taxon>Algoriphagus</taxon>
    </lineage>
</organism>
<protein>
    <recommendedName>
        <fullName evidence="5">Probable membrane transporter protein</fullName>
    </recommendedName>
</protein>
<gene>
    <name evidence="6" type="ORF">LV85_02479</name>
</gene>
<dbReference type="OrthoDB" id="8559161at2"/>
<evidence type="ECO:0000256" key="4">
    <source>
        <dbReference type="ARBA" id="ARBA00023136"/>
    </source>
</evidence>
<keyword evidence="2 5" id="KW-0812">Transmembrane</keyword>
<feature type="transmembrane region" description="Helical" evidence="5">
    <location>
        <begin position="113"/>
        <end position="131"/>
    </location>
</feature>
<feature type="transmembrane region" description="Helical" evidence="5">
    <location>
        <begin position="218"/>
        <end position="236"/>
    </location>
</feature>
<accession>A0A2W7R501</accession>
<comment type="subcellular location">
    <subcellularLocation>
        <location evidence="5">Cell membrane</location>
        <topology evidence="5">Multi-pass membrane protein</topology>
    </subcellularLocation>
    <subcellularLocation>
        <location evidence="1">Membrane</location>
        <topology evidence="1">Multi-pass membrane protein</topology>
    </subcellularLocation>
</comment>
<dbReference type="Proteomes" id="UP000248882">
    <property type="component" value="Unassembled WGS sequence"/>
</dbReference>
<dbReference type="InterPro" id="IPR002781">
    <property type="entry name" value="TM_pro_TauE-like"/>
</dbReference>
<feature type="transmembrane region" description="Helical" evidence="5">
    <location>
        <begin position="188"/>
        <end position="206"/>
    </location>
</feature>
<keyword evidence="3 5" id="KW-1133">Transmembrane helix</keyword>
<dbReference type="Pfam" id="PF01925">
    <property type="entry name" value="TauE"/>
    <property type="match status" value="1"/>
</dbReference>
<dbReference type="PANTHER" id="PTHR43701:SF2">
    <property type="entry name" value="MEMBRANE TRANSPORTER PROTEIN YJNA-RELATED"/>
    <property type="match status" value="1"/>
</dbReference>
<feature type="transmembrane region" description="Helical" evidence="5">
    <location>
        <begin position="43"/>
        <end position="63"/>
    </location>
</feature>
<dbReference type="AlphaFoldDB" id="A0A2W7R501"/>
<evidence type="ECO:0000313" key="6">
    <source>
        <dbReference type="EMBL" id="PZX50937.1"/>
    </source>
</evidence>
<name>A0A2W7R501_9BACT</name>
<reference evidence="6 7" key="1">
    <citation type="submission" date="2018-06" db="EMBL/GenBank/DDBJ databases">
        <title>Genomic Encyclopedia of Archaeal and Bacterial Type Strains, Phase II (KMG-II): from individual species to whole genera.</title>
        <authorList>
            <person name="Goeker M."/>
        </authorList>
    </citation>
    <scope>NUCLEOTIDE SEQUENCE [LARGE SCALE GENOMIC DNA]</scope>
    <source>
        <strain evidence="6 7">DSM 19830</strain>
    </source>
</reference>
<evidence type="ECO:0000256" key="1">
    <source>
        <dbReference type="ARBA" id="ARBA00004141"/>
    </source>
</evidence>
<dbReference type="RefSeq" id="WP_111319812.1">
    <property type="nucleotide sequence ID" value="NZ_QKZT01000010.1"/>
</dbReference>
<dbReference type="PANTHER" id="PTHR43701">
    <property type="entry name" value="MEMBRANE TRANSPORTER PROTEIN MJ0441-RELATED"/>
    <property type="match status" value="1"/>
</dbReference>
<keyword evidence="7" id="KW-1185">Reference proteome</keyword>
<evidence type="ECO:0000256" key="3">
    <source>
        <dbReference type="ARBA" id="ARBA00022989"/>
    </source>
</evidence>
<proteinExistence type="inferred from homology"/>
<dbReference type="EMBL" id="QKZT01000010">
    <property type="protein sequence ID" value="PZX50937.1"/>
    <property type="molecule type" value="Genomic_DNA"/>
</dbReference>
<comment type="similarity">
    <text evidence="5">Belongs to the 4-toluene sulfonate uptake permease (TSUP) (TC 2.A.102) family.</text>
</comment>
<dbReference type="GO" id="GO:0005886">
    <property type="term" value="C:plasma membrane"/>
    <property type="evidence" value="ECO:0007669"/>
    <property type="project" value="UniProtKB-SubCell"/>
</dbReference>
<evidence type="ECO:0000313" key="7">
    <source>
        <dbReference type="Proteomes" id="UP000248882"/>
    </source>
</evidence>
<feature type="transmembrane region" description="Helical" evidence="5">
    <location>
        <begin position="152"/>
        <end position="182"/>
    </location>
</feature>
<sequence length="268" mass="28532">MEIIVLVGYAAAVIIGISLGLIGGGGSILTVPVLVYILGIDPVLATAYSLFVVGSTSLVGSFTYMSKNLVDYKTALVFAIPSFIAVFLTRKYLVPALPDPLFAVNELVIFKSIGIMVFFAVIMLVASYSMIKGRKSDESKEETKVKFNIPLIAIEGIVVGLITGLIGAGGGFLIIPALVLLARLPMKMAVGTSLLIIAAKSLIGFLGDVSNQTIDWKMLLIFTGLSIVGIFIGSSLSKKINEKALKKGFGWFVLLMGLYIISKELMSL</sequence>
<keyword evidence="4 5" id="KW-0472">Membrane</keyword>
<feature type="transmembrane region" description="Helical" evidence="5">
    <location>
        <begin position="7"/>
        <end position="37"/>
    </location>
</feature>
<dbReference type="InterPro" id="IPR051598">
    <property type="entry name" value="TSUP/Inactive_protease-like"/>
</dbReference>
<evidence type="ECO:0000256" key="2">
    <source>
        <dbReference type="ARBA" id="ARBA00022692"/>
    </source>
</evidence>